<keyword evidence="3" id="KW-1185">Reference proteome</keyword>
<evidence type="ECO:0000259" key="1">
    <source>
        <dbReference type="PROSITE" id="PS51186"/>
    </source>
</evidence>
<gene>
    <name evidence="2" type="ORF">DBV39_17330</name>
</gene>
<dbReference type="GO" id="GO:0016747">
    <property type="term" value="F:acyltransferase activity, transferring groups other than amino-acyl groups"/>
    <property type="evidence" value="ECO:0007669"/>
    <property type="project" value="InterPro"/>
</dbReference>
<dbReference type="Gene3D" id="3.40.630.30">
    <property type="match status" value="1"/>
</dbReference>
<dbReference type="PANTHER" id="PTHR43072:SF8">
    <property type="entry name" value="ACYLTRANSFERASE FABY-RELATED"/>
    <property type="match status" value="1"/>
</dbReference>
<evidence type="ECO:0000313" key="2">
    <source>
        <dbReference type="EMBL" id="AWB35206.1"/>
    </source>
</evidence>
<dbReference type="PROSITE" id="PS51186">
    <property type="entry name" value="GNAT"/>
    <property type="match status" value="1"/>
</dbReference>
<dbReference type="CDD" id="cd04301">
    <property type="entry name" value="NAT_SF"/>
    <property type="match status" value="1"/>
</dbReference>
<proteinExistence type="predicted"/>
<dbReference type="SUPFAM" id="SSF55729">
    <property type="entry name" value="Acyl-CoA N-acyltransferases (Nat)"/>
    <property type="match status" value="1"/>
</dbReference>
<dbReference type="Pfam" id="PF13420">
    <property type="entry name" value="Acetyltransf_4"/>
    <property type="match status" value="1"/>
</dbReference>
<dbReference type="EMBL" id="CP028901">
    <property type="protein sequence ID" value="AWB35206.1"/>
    <property type="molecule type" value="Genomic_DNA"/>
</dbReference>
<dbReference type="KEGG" id="boz:DBV39_17330"/>
<accession>A0A2R4XN19</accession>
<dbReference type="InterPro" id="IPR016181">
    <property type="entry name" value="Acyl_CoA_acyltransferase"/>
</dbReference>
<dbReference type="RefSeq" id="WP_108622616.1">
    <property type="nucleotide sequence ID" value="NZ_CP028901.1"/>
</dbReference>
<keyword evidence="2" id="KW-0808">Transferase</keyword>
<dbReference type="Proteomes" id="UP000244571">
    <property type="component" value="Chromosome"/>
</dbReference>
<dbReference type="AlphaFoldDB" id="A0A2R4XN19"/>
<dbReference type="InterPro" id="IPR000182">
    <property type="entry name" value="GNAT_dom"/>
</dbReference>
<protein>
    <submittedName>
        <fullName evidence="2">GNAT family N-acetyltransferase</fullName>
    </submittedName>
</protein>
<organism evidence="2 3">
    <name type="scientific">Orrella marina</name>
    <dbReference type="NCBI Taxonomy" id="2163011"/>
    <lineage>
        <taxon>Bacteria</taxon>
        <taxon>Pseudomonadati</taxon>
        <taxon>Pseudomonadota</taxon>
        <taxon>Betaproteobacteria</taxon>
        <taxon>Burkholderiales</taxon>
        <taxon>Alcaligenaceae</taxon>
        <taxon>Orrella</taxon>
    </lineage>
</organism>
<reference evidence="2 3" key="1">
    <citation type="submission" date="2018-04" db="EMBL/GenBank/DDBJ databases">
        <title>Bordetella sp. HZ20 isolated from seawater.</title>
        <authorList>
            <person name="Sun C."/>
        </authorList>
    </citation>
    <scope>NUCLEOTIDE SEQUENCE [LARGE SCALE GENOMIC DNA]</scope>
    <source>
        <strain evidence="2 3">HZ20</strain>
    </source>
</reference>
<dbReference type="OrthoDB" id="5459937at2"/>
<evidence type="ECO:0000313" key="3">
    <source>
        <dbReference type="Proteomes" id="UP000244571"/>
    </source>
</evidence>
<dbReference type="PANTHER" id="PTHR43072">
    <property type="entry name" value="N-ACETYLTRANSFERASE"/>
    <property type="match status" value="1"/>
</dbReference>
<name>A0A2R4XN19_9BURK</name>
<feature type="domain" description="N-acetyltransferase" evidence="1">
    <location>
        <begin position="17"/>
        <end position="180"/>
    </location>
</feature>
<sequence>MSCVSKIVNEETGLPEILVRDAQESDMDAVQSIYAHFVLNSLATFEETPPTVEEMMQRRGAIISAGFPYLVACEAGEIVGYAYVTAYRPRPAYRYTVEDSVYVRDGFASRGIGSALLGALITRCEQGPWRQMLAVIGNRANQGSISLHARLGFEHVGVLRSVGFKHGRWVDTVLMQRAIKQGDQAKP</sequence>